<accession>A0A835ZFP4</accession>
<dbReference type="InterPro" id="IPR000641">
    <property type="entry name" value="CbxX/CfxQ"/>
</dbReference>
<dbReference type="InterPro" id="IPR050773">
    <property type="entry name" value="CbxX/CfxQ_RuBisCO_ESX"/>
</dbReference>
<evidence type="ECO:0000313" key="7">
    <source>
        <dbReference type="EMBL" id="KAG5192046.1"/>
    </source>
</evidence>
<keyword evidence="4" id="KW-0175">Coiled coil</keyword>
<feature type="domain" description="AAA+ ATPase" evidence="6">
    <location>
        <begin position="453"/>
        <end position="584"/>
    </location>
</feature>
<dbReference type="PANTHER" id="PTHR43392">
    <property type="entry name" value="AAA-TYPE ATPASE FAMILY PROTEIN / ANKYRIN REPEAT FAMILY PROTEIN"/>
    <property type="match status" value="1"/>
</dbReference>
<dbReference type="EMBL" id="JAFCMP010000011">
    <property type="protein sequence ID" value="KAG5192046.1"/>
    <property type="molecule type" value="Genomic_DNA"/>
</dbReference>
<keyword evidence="8" id="KW-1185">Reference proteome</keyword>
<dbReference type="OrthoDB" id="575at2759"/>
<evidence type="ECO:0000259" key="6">
    <source>
        <dbReference type="SMART" id="SM00382"/>
    </source>
</evidence>
<feature type="domain" description="AAA+ ATPase" evidence="6">
    <location>
        <begin position="740"/>
        <end position="884"/>
    </location>
</feature>
<feature type="region of interest" description="Disordered" evidence="5">
    <location>
        <begin position="267"/>
        <end position="292"/>
    </location>
</feature>
<dbReference type="Pfam" id="PF00004">
    <property type="entry name" value="AAA"/>
    <property type="match status" value="3"/>
</dbReference>
<organism evidence="7 8">
    <name type="scientific">Tribonema minus</name>
    <dbReference type="NCBI Taxonomy" id="303371"/>
    <lineage>
        <taxon>Eukaryota</taxon>
        <taxon>Sar</taxon>
        <taxon>Stramenopiles</taxon>
        <taxon>Ochrophyta</taxon>
        <taxon>PX clade</taxon>
        <taxon>Xanthophyceae</taxon>
        <taxon>Tribonematales</taxon>
        <taxon>Tribonemataceae</taxon>
        <taxon>Tribonema</taxon>
    </lineage>
</organism>
<evidence type="ECO:0000313" key="8">
    <source>
        <dbReference type="Proteomes" id="UP000664859"/>
    </source>
</evidence>
<dbReference type="InterPro" id="IPR003959">
    <property type="entry name" value="ATPase_AAA_core"/>
</dbReference>
<evidence type="ECO:0000256" key="2">
    <source>
        <dbReference type="ARBA" id="ARBA00022741"/>
    </source>
</evidence>
<dbReference type="CDD" id="cd00009">
    <property type="entry name" value="AAA"/>
    <property type="match status" value="2"/>
</dbReference>
<dbReference type="SUPFAM" id="SSF52540">
    <property type="entry name" value="P-loop containing nucleoside triphosphate hydrolases"/>
    <property type="match status" value="3"/>
</dbReference>
<dbReference type="SMART" id="SM00382">
    <property type="entry name" value="AAA"/>
    <property type="match status" value="3"/>
</dbReference>
<dbReference type="GO" id="GO:0016887">
    <property type="term" value="F:ATP hydrolysis activity"/>
    <property type="evidence" value="ECO:0007669"/>
    <property type="project" value="InterPro"/>
</dbReference>
<evidence type="ECO:0000256" key="1">
    <source>
        <dbReference type="ARBA" id="ARBA00010378"/>
    </source>
</evidence>
<protein>
    <submittedName>
        <fullName evidence="7">P-loop containing nucleoside triphosphate hydrolase protein</fullName>
    </submittedName>
</protein>
<dbReference type="Gene3D" id="1.10.8.60">
    <property type="match status" value="2"/>
</dbReference>
<reference evidence="7" key="1">
    <citation type="submission" date="2021-02" db="EMBL/GenBank/DDBJ databases">
        <title>First Annotated Genome of the Yellow-green Alga Tribonema minus.</title>
        <authorList>
            <person name="Mahan K.M."/>
        </authorList>
    </citation>
    <scope>NUCLEOTIDE SEQUENCE</scope>
    <source>
        <strain evidence="7">UTEX B ZZ1240</strain>
    </source>
</reference>
<comment type="similarity">
    <text evidence="1">Belongs to the CbxX/CfxQ family.</text>
</comment>
<dbReference type="GO" id="GO:0005524">
    <property type="term" value="F:ATP binding"/>
    <property type="evidence" value="ECO:0007669"/>
    <property type="project" value="UniProtKB-KW"/>
</dbReference>
<comment type="caution">
    <text evidence="7">The sequence shown here is derived from an EMBL/GenBank/DDBJ whole genome shotgun (WGS) entry which is preliminary data.</text>
</comment>
<name>A0A835ZFP4_9STRA</name>
<dbReference type="FunFam" id="3.40.50.300:FF:000216">
    <property type="entry name" value="Type VII secretion ATPase EccA"/>
    <property type="match status" value="2"/>
</dbReference>
<dbReference type="AlphaFoldDB" id="A0A835ZFP4"/>
<dbReference type="Gene3D" id="3.40.50.300">
    <property type="entry name" value="P-loop containing nucleotide triphosphate hydrolases"/>
    <property type="match status" value="3"/>
</dbReference>
<dbReference type="InterPro" id="IPR003593">
    <property type="entry name" value="AAA+_ATPase"/>
</dbReference>
<proteinExistence type="inferred from homology"/>
<sequence length="1165" mass="125513">MAPHEAASSGAAPHEQLQVEVAAAAWPPLRALAYALALSRVPGRGGAACAHALRFLQHGAAAREAQRVSGEAWSRVAREVVAATATDLVTALSSEDDDDDSGAAGADVVVEAEAEDGDEERAEWERLKLKYEPLKSEAMDELMAMSGMRAIKLRFMTIFVGVALDKRRGYKLTDHLFNVRLEGNPGSGKTTVARLYARLLQDLRIFRNYGTGIVETSGADLADQGIALLKSQLDTLKEDNGGVLVIDEAYALLSAGVGGQGKQRWTTAATPSLSPSPATTKTWRSSSNKTRGLPSRFPETLTFEDYSDAQLLAIFKGLVAGKRGTRPLQFEPGPHPDTGKEQGDRWARVAIARLGRRRGARGFANARAVLILFDKTMQRQTMRLKHNHDADPYIIERSDLLGEAVPDLSKSAAWQKLQCLVGLESVKRSILNLAELVKTNAALELEGRPLRPVSLNKLFLGNPGTGKTTVARLYARILRDLGLLSKGEAHTKTASDFIGSVLGESETKTRSILQAAKGSVCVIDEAYGLHAGAGGGGGGGGVRGGSDPYHAGVIDTLVEQIQNVPGEDRAVLMLGYREDMERMLKSNNPGLERRFALNDAFNFADYTDEELLEILDLKMRKEHLTAKVEARLAAVAVLARRRDVATHFGNGGEVDNLLREAKVRKEGRRRDDSAAARMDTELVATDFDPEYGREPPSAADLTQQLFGDLVGCEGPAAELARLRAVFLMAKSRGIDPLDKVCLNFRFTGSPGTGKTTVARRMGRMFKELGVLQSDEVISCSPADFTTGFAGGQAAIRTKEMLNKALGRTLFIDEAYGLNPQRALSAGIMQEVVDQIVQSLTDERFRGKLVVILAGYPAADMDALMTANAGLASRFGTTIHFPDFTALDAAEVLRRALRSERMGCLELSSAAAEALPTMAQDAPLRAAAQRSTSTATSTAAATARDELAVSELHDDAHSGFKPNNNDGSLIGPEEWAAIGEAAQAIGLPPDSTGDAMRDPAFAPALATAMRCSTAAAAQVIERLALERVRRAAAVRAAKAAEAATRAAAEARAKKLDEQNQFAAAEELRLKEAERVKQEQAVQNAIQRSGRRPMRETTQRNVSNGLLLTVLGGLCETHQSNVSIVSLRVGLGSLMLVRERHHSDVSSDFVQMVPEWPLADRGRIESW</sequence>
<keyword evidence="7" id="KW-0378">Hydrolase</keyword>
<feature type="compositionally biased region" description="Polar residues" evidence="5">
    <location>
        <begin position="267"/>
        <end position="290"/>
    </location>
</feature>
<gene>
    <name evidence="7" type="ORF">JKP88DRAFT_251124</name>
</gene>
<keyword evidence="3" id="KW-0067">ATP-binding</keyword>
<evidence type="ECO:0000256" key="4">
    <source>
        <dbReference type="SAM" id="Coils"/>
    </source>
</evidence>
<dbReference type="InterPro" id="IPR027417">
    <property type="entry name" value="P-loop_NTPase"/>
</dbReference>
<dbReference type="PANTHER" id="PTHR43392:SF2">
    <property type="entry name" value="AAA-TYPE ATPASE FAMILY PROTEIN _ ANKYRIN REPEAT FAMILY PROTEIN"/>
    <property type="match status" value="1"/>
</dbReference>
<dbReference type="Proteomes" id="UP000664859">
    <property type="component" value="Unassembled WGS sequence"/>
</dbReference>
<evidence type="ECO:0000256" key="5">
    <source>
        <dbReference type="SAM" id="MobiDB-lite"/>
    </source>
</evidence>
<keyword evidence="2" id="KW-0547">Nucleotide-binding</keyword>
<dbReference type="PRINTS" id="PR00819">
    <property type="entry name" value="CBXCFQXSUPER"/>
</dbReference>
<feature type="domain" description="AAA+ ATPase" evidence="6">
    <location>
        <begin position="175"/>
        <end position="383"/>
    </location>
</feature>
<evidence type="ECO:0000256" key="3">
    <source>
        <dbReference type="ARBA" id="ARBA00022840"/>
    </source>
</evidence>
<feature type="coiled-coil region" evidence="4">
    <location>
        <begin position="1039"/>
        <end position="1086"/>
    </location>
</feature>